<keyword evidence="4" id="KW-0843">Virulence</keyword>
<name>A0A2V4EQ75_9GAMM</name>
<protein>
    <submittedName>
        <fullName evidence="8">Uncharacterized protein</fullName>
    </submittedName>
</protein>
<evidence type="ECO:0000259" key="6">
    <source>
        <dbReference type="Pfam" id="PF04829"/>
    </source>
</evidence>
<dbReference type="AlphaFoldDB" id="A0A2V4EQ75"/>
<evidence type="ECO:0000256" key="3">
    <source>
        <dbReference type="ARBA" id="ARBA00022913"/>
    </source>
</evidence>
<proteinExistence type="predicted"/>
<dbReference type="Pfam" id="PF14411">
    <property type="entry name" value="LHH"/>
    <property type="match status" value="1"/>
</dbReference>
<comment type="caution">
    <text evidence="8">The sequence shown here is derived from an EMBL/GenBank/DDBJ whole genome shotgun (WGS) entry which is preliminary data.</text>
</comment>
<evidence type="ECO:0000256" key="1">
    <source>
        <dbReference type="ARBA" id="ARBA00004219"/>
    </source>
</evidence>
<accession>A0A2V4EQ75</accession>
<feature type="compositionally biased region" description="Polar residues" evidence="5">
    <location>
        <begin position="7"/>
        <end position="23"/>
    </location>
</feature>
<evidence type="ECO:0000259" key="7">
    <source>
        <dbReference type="Pfam" id="PF14411"/>
    </source>
</evidence>
<dbReference type="InterPro" id="IPR006914">
    <property type="entry name" value="VENN_dom"/>
</dbReference>
<evidence type="ECO:0000313" key="8">
    <source>
        <dbReference type="EMBL" id="PXZ06658.1"/>
    </source>
</evidence>
<evidence type="ECO:0000256" key="5">
    <source>
        <dbReference type="SAM" id="MobiDB-lite"/>
    </source>
</evidence>
<dbReference type="RefSeq" id="WP_110422433.1">
    <property type="nucleotide sequence ID" value="NZ_QGLP01000003.1"/>
</dbReference>
<keyword evidence="2" id="KW-0800">Toxin</keyword>
<reference evidence="8 9" key="1">
    <citation type="submission" date="2018-05" db="EMBL/GenBank/DDBJ databases">
        <title>Reference genomes for bee gut microbiota database.</title>
        <authorList>
            <person name="Ellegaard K.M."/>
        </authorList>
    </citation>
    <scope>NUCLEOTIDE SEQUENCE [LARGE SCALE GENOMIC DNA]</scope>
    <source>
        <strain evidence="8 9">ESL0177</strain>
    </source>
</reference>
<sequence length="610" mass="66893">MALIGNSCFSPTSGQPTTYDHNDEASNITHAAISNGELIIRDQDKQTQDINELSHDTENAHSKLKPIFNKEDEQTRLNIVTSLKELGEQVKELERTIHKDAGKDSQDGKMGNDFSKGVDSAVSIITGIITGDMTGGLAGASAPWLAEQIKLHTGHMGEDGKWQTDDIAGNLIAHAILGAVVAELQGNSALSGGVGAVSGELASKAIINTLYGGKDVSELTEDEKQTISALSQLASGLAVAAGGGNFGDASAAISSSKNAVENNFLSNKYGVEKLDEKGKALYKKLKDAGIGDIDELQAKFEECNGNSDCERDVRNEFREQERKAGEILTQLYQTGQLSREEFEYLNSYYAEAMMYGAGEGQKLHNTGFNLAGDIYDLSGYFWIPIGLISDSYLSAIRYDIMIEDWKAEGLSNEEIQSKLQKLNIIDSGIAPVNVNALLNLYDNGASKDEIMAFAAASVFNKFVGKASNAANKGTKHNIAKADAETQTDVAKYFEQQRQYWSNEPIQFNGNKVYQRNDLFDINFVDSKGRTNLERMKKELAPIGKDGQPVNLHHMTQKQNGPIAEMSQSFHKGNHRIIHVNDNSIPTGIDRNQFNKWRSQYWKNRANESKK</sequence>
<dbReference type="GO" id="GO:0090729">
    <property type="term" value="F:toxin activity"/>
    <property type="evidence" value="ECO:0007669"/>
    <property type="project" value="UniProtKB-KW"/>
</dbReference>
<evidence type="ECO:0000313" key="9">
    <source>
        <dbReference type="Proteomes" id="UP000247483"/>
    </source>
</evidence>
<feature type="domain" description="LHH" evidence="7">
    <location>
        <begin position="530"/>
        <end position="607"/>
    </location>
</feature>
<gene>
    <name evidence="8" type="ORF">DKK79_00620</name>
</gene>
<evidence type="ECO:0000256" key="4">
    <source>
        <dbReference type="ARBA" id="ARBA00023026"/>
    </source>
</evidence>
<keyword evidence="3" id="KW-1266">Target cell cytoplasm</keyword>
<dbReference type="EMBL" id="QGLP01000003">
    <property type="protein sequence ID" value="PXZ06658.1"/>
    <property type="molecule type" value="Genomic_DNA"/>
</dbReference>
<dbReference type="Pfam" id="PF04829">
    <property type="entry name" value="PT-VENN"/>
    <property type="match status" value="1"/>
</dbReference>
<feature type="domain" description="VENN motif-containing" evidence="6">
    <location>
        <begin position="216"/>
        <end position="266"/>
    </location>
</feature>
<evidence type="ECO:0000256" key="2">
    <source>
        <dbReference type="ARBA" id="ARBA00022656"/>
    </source>
</evidence>
<dbReference type="Proteomes" id="UP000247483">
    <property type="component" value="Unassembled WGS sequence"/>
</dbReference>
<dbReference type="InterPro" id="IPR026834">
    <property type="entry name" value="LHH"/>
</dbReference>
<organism evidence="8 9">
    <name type="scientific">Gilliamella apicola</name>
    <dbReference type="NCBI Taxonomy" id="1196095"/>
    <lineage>
        <taxon>Bacteria</taxon>
        <taxon>Pseudomonadati</taxon>
        <taxon>Pseudomonadota</taxon>
        <taxon>Gammaproteobacteria</taxon>
        <taxon>Orbales</taxon>
        <taxon>Orbaceae</taxon>
        <taxon>Gilliamella</taxon>
    </lineage>
</organism>
<comment type="subcellular location">
    <subcellularLocation>
        <location evidence="1">Target cell</location>
        <location evidence="1">Target cell cytoplasm</location>
    </subcellularLocation>
</comment>
<feature type="region of interest" description="Disordered" evidence="5">
    <location>
        <begin position="1"/>
        <end position="23"/>
    </location>
</feature>